<accession>A0ABR7WSX4</accession>
<protein>
    <submittedName>
        <fullName evidence="1">Uncharacterized protein</fullName>
    </submittedName>
</protein>
<name>A0ABR7WSX4_9SPHI</name>
<dbReference type="EMBL" id="JACWMY010000008">
    <property type="protein sequence ID" value="MBD1365413.1"/>
    <property type="molecule type" value="Genomic_DNA"/>
</dbReference>
<dbReference type="Proteomes" id="UP000606600">
    <property type="component" value="Unassembled WGS sequence"/>
</dbReference>
<proteinExistence type="predicted"/>
<evidence type="ECO:0000313" key="2">
    <source>
        <dbReference type="Proteomes" id="UP000606600"/>
    </source>
</evidence>
<organism evidence="1 2">
    <name type="scientific">Mucilaginibacter pankratovii</name>
    <dbReference type="NCBI Taxonomy" id="2772110"/>
    <lineage>
        <taxon>Bacteria</taxon>
        <taxon>Pseudomonadati</taxon>
        <taxon>Bacteroidota</taxon>
        <taxon>Sphingobacteriia</taxon>
        <taxon>Sphingobacteriales</taxon>
        <taxon>Sphingobacteriaceae</taxon>
        <taxon>Mucilaginibacter</taxon>
    </lineage>
</organism>
<keyword evidence="2" id="KW-1185">Reference proteome</keyword>
<reference evidence="1 2" key="1">
    <citation type="submission" date="2020-09" db="EMBL/GenBank/DDBJ databases">
        <title>Novel species of Mucilaginibacter isolated from a glacier on the Tibetan Plateau.</title>
        <authorList>
            <person name="Liu Q."/>
            <person name="Xin Y.-H."/>
        </authorList>
    </citation>
    <scope>NUCLEOTIDE SEQUENCE [LARGE SCALE GENOMIC DNA]</scope>
    <source>
        <strain evidence="1 2">ZT4R22</strain>
    </source>
</reference>
<gene>
    <name evidence="1" type="ORF">IDJ77_16485</name>
</gene>
<dbReference type="RefSeq" id="WP_191190071.1">
    <property type="nucleotide sequence ID" value="NZ_JACWMY010000008.1"/>
</dbReference>
<sequence length="95" mass="10933">MNKQTKNGKIINCLLTRTIIKLHENGFSEDFTEEEGIYTCIQCNMQFSSSYIQINICDLVFDDFSGRYKYIYTIESYSGLKGVLIADSPYFNTAN</sequence>
<comment type="caution">
    <text evidence="1">The sequence shown here is derived from an EMBL/GenBank/DDBJ whole genome shotgun (WGS) entry which is preliminary data.</text>
</comment>
<evidence type="ECO:0000313" key="1">
    <source>
        <dbReference type="EMBL" id="MBD1365413.1"/>
    </source>
</evidence>